<dbReference type="InterPro" id="IPR009326">
    <property type="entry name" value="DUF984"/>
</dbReference>
<dbReference type="Gene3D" id="3.10.400.10">
    <property type="entry name" value="Sulfate adenylyltransferase"/>
    <property type="match status" value="1"/>
</dbReference>
<dbReference type="Proteomes" id="UP000076998">
    <property type="component" value="Unassembled WGS sequence"/>
</dbReference>
<comment type="caution">
    <text evidence="2">The sequence shown here is derived from an EMBL/GenBank/DDBJ whole genome shotgun (WGS) entry which is preliminary data.</text>
</comment>
<gene>
    <name evidence="2" type="ORF">AYL44_07685</name>
</gene>
<name>A0A177KCL1_9MICO</name>
<reference evidence="2 3" key="1">
    <citation type="submission" date="2016-02" db="EMBL/GenBank/DDBJ databases">
        <authorList>
            <person name="Wen L."/>
            <person name="He K."/>
            <person name="Yang H."/>
        </authorList>
    </citation>
    <scope>NUCLEOTIDE SEQUENCE [LARGE SCALE GENOMIC DNA]</scope>
    <source>
        <strain evidence="2 3">CD11_3</strain>
    </source>
</reference>
<protein>
    <submittedName>
        <fullName evidence="2">Asch domain superfamily protein</fullName>
    </submittedName>
</protein>
<dbReference type="InterPro" id="IPR015947">
    <property type="entry name" value="PUA-like_sf"/>
</dbReference>
<dbReference type="RefSeq" id="WP_064002693.1">
    <property type="nucleotide sequence ID" value="NZ_LSTV01000002.1"/>
</dbReference>
<dbReference type="OrthoDB" id="9807542at2"/>
<proteinExistence type="predicted"/>
<dbReference type="SMART" id="SM01022">
    <property type="entry name" value="ASCH"/>
    <property type="match status" value="1"/>
</dbReference>
<dbReference type="AlphaFoldDB" id="A0A177KCL1"/>
<dbReference type="Pfam" id="PF04266">
    <property type="entry name" value="ASCH"/>
    <property type="match status" value="1"/>
</dbReference>
<accession>A0A177KCL1</accession>
<feature type="domain" description="ASCH" evidence="1">
    <location>
        <begin position="41"/>
        <end position="164"/>
    </location>
</feature>
<dbReference type="InterPro" id="IPR007374">
    <property type="entry name" value="ASCH_domain"/>
</dbReference>
<dbReference type="EMBL" id="LSTV01000002">
    <property type="protein sequence ID" value="OAH50331.1"/>
    <property type="molecule type" value="Genomic_DNA"/>
</dbReference>
<evidence type="ECO:0000313" key="2">
    <source>
        <dbReference type="EMBL" id="OAH50331.1"/>
    </source>
</evidence>
<dbReference type="SUPFAM" id="SSF88697">
    <property type="entry name" value="PUA domain-like"/>
    <property type="match status" value="1"/>
</dbReference>
<organism evidence="2 3">
    <name type="scientific">Microbacterium oleivorans</name>
    <dbReference type="NCBI Taxonomy" id="273677"/>
    <lineage>
        <taxon>Bacteria</taxon>
        <taxon>Bacillati</taxon>
        <taxon>Actinomycetota</taxon>
        <taxon>Actinomycetes</taxon>
        <taxon>Micrococcales</taxon>
        <taxon>Microbacteriaceae</taxon>
        <taxon>Microbacterium</taxon>
    </lineage>
</organism>
<dbReference type="PIRSF" id="PIRSF021320">
    <property type="entry name" value="DUF984"/>
    <property type="match status" value="1"/>
</dbReference>
<evidence type="ECO:0000313" key="3">
    <source>
        <dbReference type="Proteomes" id="UP000076998"/>
    </source>
</evidence>
<evidence type="ECO:0000259" key="1">
    <source>
        <dbReference type="SMART" id="SM01022"/>
    </source>
</evidence>
<dbReference type="PANTHER" id="PTHR39203:SF1">
    <property type="entry name" value="CYTOPLASMIC PROTEIN"/>
    <property type="match status" value="1"/>
</dbReference>
<dbReference type="PANTHER" id="PTHR39203">
    <property type="entry name" value="CYTOPLASMIC PROTEIN-RELATED"/>
    <property type="match status" value="1"/>
</dbReference>
<dbReference type="CDD" id="cd06553">
    <property type="entry name" value="ASCH_Ef3133_like"/>
    <property type="match status" value="1"/>
</dbReference>
<sequence>MSESLSSAAFPLDRDTADRMWADYRAAHPAAAAAGPEYTVEHFGDSPRLADQLLDAVLNGPKRATSELVAEFFEHGDQLPRIGSHWIACDGTGAPRIIIRSTELRVGPFASADAAFAFDEGEDDRSLESWQREHRRYFTRVAAARGAEWSEDDEIVFERFAVVWPPEHAD</sequence>